<proteinExistence type="predicted"/>
<comment type="caution">
    <text evidence="1">The sequence shown here is derived from an EMBL/GenBank/DDBJ whole genome shotgun (WGS) entry which is preliminary data.</text>
</comment>
<accession>A0A1R3K1W3</accession>
<name>A0A1R3K1W3_9ROSI</name>
<protein>
    <submittedName>
        <fullName evidence="1">Uncharacterized protein</fullName>
    </submittedName>
</protein>
<sequence>MESLVFIKASAKLRMVVDDVRLTGIWGARWLFLLTFMCS</sequence>
<evidence type="ECO:0000313" key="1">
    <source>
        <dbReference type="EMBL" id="OMP01072.1"/>
    </source>
</evidence>
<reference evidence="2" key="1">
    <citation type="submission" date="2013-09" db="EMBL/GenBank/DDBJ databases">
        <title>Corchorus olitorius genome sequencing.</title>
        <authorList>
            <person name="Alam M."/>
            <person name="Haque M.S."/>
            <person name="Islam M.S."/>
            <person name="Emdad E.M."/>
            <person name="Islam M.M."/>
            <person name="Ahmed B."/>
            <person name="Halim A."/>
            <person name="Hossen Q.M.M."/>
            <person name="Hossain M.Z."/>
            <person name="Ahmed R."/>
            <person name="Khan M.M."/>
            <person name="Islam R."/>
            <person name="Rashid M.M."/>
            <person name="Khan S.A."/>
            <person name="Rahman M.S."/>
            <person name="Alam M."/>
            <person name="Yahiya A.S."/>
            <person name="Khan M.S."/>
            <person name="Azam M.S."/>
            <person name="Haque T."/>
            <person name="Lashkar M.Z.H."/>
            <person name="Akhand A.I."/>
            <person name="Morshed G."/>
            <person name="Roy S."/>
            <person name="Uddin K.S."/>
            <person name="Rabeya T."/>
            <person name="Hossain A.S."/>
            <person name="Chowdhury A."/>
            <person name="Snigdha A.R."/>
            <person name="Mortoza M.S."/>
            <person name="Matin S.A."/>
            <person name="Hoque S.M.E."/>
            <person name="Islam M.K."/>
            <person name="Roy D.K."/>
            <person name="Haider R."/>
            <person name="Moosa M.M."/>
            <person name="Elias S.M."/>
            <person name="Hasan A.M."/>
            <person name="Jahan S."/>
            <person name="Shafiuddin M."/>
            <person name="Mahmood N."/>
            <person name="Shommy N.S."/>
        </authorList>
    </citation>
    <scope>NUCLEOTIDE SEQUENCE [LARGE SCALE GENOMIC DNA]</scope>
    <source>
        <strain evidence="2">cv. O-4</strain>
    </source>
</reference>
<evidence type="ECO:0000313" key="2">
    <source>
        <dbReference type="Proteomes" id="UP000187203"/>
    </source>
</evidence>
<keyword evidence="2" id="KW-1185">Reference proteome</keyword>
<dbReference type="Proteomes" id="UP000187203">
    <property type="component" value="Unassembled WGS sequence"/>
</dbReference>
<dbReference type="AlphaFoldDB" id="A0A1R3K1W3"/>
<dbReference type="EMBL" id="AWUE01014844">
    <property type="protein sequence ID" value="OMP01072.1"/>
    <property type="molecule type" value="Genomic_DNA"/>
</dbReference>
<gene>
    <name evidence="1" type="ORF">COLO4_12184</name>
</gene>
<organism evidence="1 2">
    <name type="scientific">Corchorus olitorius</name>
    <dbReference type="NCBI Taxonomy" id="93759"/>
    <lineage>
        <taxon>Eukaryota</taxon>
        <taxon>Viridiplantae</taxon>
        <taxon>Streptophyta</taxon>
        <taxon>Embryophyta</taxon>
        <taxon>Tracheophyta</taxon>
        <taxon>Spermatophyta</taxon>
        <taxon>Magnoliopsida</taxon>
        <taxon>eudicotyledons</taxon>
        <taxon>Gunneridae</taxon>
        <taxon>Pentapetalae</taxon>
        <taxon>rosids</taxon>
        <taxon>malvids</taxon>
        <taxon>Malvales</taxon>
        <taxon>Malvaceae</taxon>
        <taxon>Grewioideae</taxon>
        <taxon>Apeibeae</taxon>
        <taxon>Corchorus</taxon>
    </lineage>
</organism>